<evidence type="ECO:0000313" key="4">
    <source>
        <dbReference type="Proteomes" id="UP000179243"/>
    </source>
</evidence>
<dbReference type="Gene3D" id="3.30.10.20">
    <property type="match status" value="3"/>
</dbReference>
<dbReference type="PROSITE" id="PS51178">
    <property type="entry name" value="PASTA"/>
    <property type="match status" value="3"/>
</dbReference>
<gene>
    <name evidence="3" type="ORF">A2519_18465</name>
</gene>
<name>A0A1F7FCM3_UNCRA</name>
<feature type="domain" description="PASTA" evidence="2">
    <location>
        <begin position="42"/>
        <end position="107"/>
    </location>
</feature>
<proteinExistence type="predicted"/>
<dbReference type="AlphaFoldDB" id="A0A1F7FCM3"/>
<dbReference type="EMBL" id="MFYX01000073">
    <property type="protein sequence ID" value="OGK04393.1"/>
    <property type="molecule type" value="Genomic_DNA"/>
</dbReference>
<protein>
    <recommendedName>
        <fullName evidence="2">PASTA domain-containing protein</fullName>
    </recommendedName>
</protein>
<sequence length="245" mass="26799">MLNRPSRRDVVLIFIFTMVFLGILGFAADLLIIPFLEGKFFNKIAIPELRDLDSAAACSQLTGKGLAVGDIHRGFSMSARSGAVMYQTPFAGQIVKKGRRVSFVLSAGQEMATVPNLRELSPSQASDTLQRLGLRLGETKEVYSQRWTPGSIIHSNPAAGDSVPRGSVVDITISQNSITGKTYVPDFVNLSLEQTREMARKYELALRRTSYRTESELVPGTVLEQSIKAGSKVDKGTFIDLVVSQ</sequence>
<keyword evidence="1" id="KW-1133">Transmembrane helix</keyword>
<evidence type="ECO:0000313" key="3">
    <source>
        <dbReference type="EMBL" id="OGK04393.1"/>
    </source>
</evidence>
<evidence type="ECO:0000256" key="1">
    <source>
        <dbReference type="SAM" id="Phobius"/>
    </source>
</evidence>
<reference evidence="3 4" key="1">
    <citation type="journal article" date="2016" name="Nat. Commun.">
        <title>Thousands of microbial genomes shed light on interconnected biogeochemical processes in an aquifer system.</title>
        <authorList>
            <person name="Anantharaman K."/>
            <person name="Brown C.T."/>
            <person name="Hug L.A."/>
            <person name="Sharon I."/>
            <person name="Castelle C.J."/>
            <person name="Probst A.J."/>
            <person name="Thomas B.C."/>
            <person name="Singh A."/>
            <person name="Wilkins M.J."/>
            <person name="Karaoz U."/>
            <person name="Brodie E.L."/>
            <person name="Williams K.H."/>
            <person name="Hubbard S.S."/>
            <person name="Banfield J.F."/>
        </authorList>
    </citation>
    <scope>NUCLEOTIDE SEQUENCE [LARGE SCALE GENOMIC DNA]</scope>
</reference>
<feature type="domain" description="PASTA" evidence="2">
    <location>
        <begin position="108"/>
        <end position="175"/>
    </location>
</feature>
<accession>A0A1F7FCM3</accession>
<organism evidence="3 4">
    <name type="scientific">Candidatus Raymondbacteria bacterium RIFOXYD12_FULL_49_13</name>
    <dbReference type="NCBI Taxonomy" id="1817890"/>
    <lineage>
        <taxon>Bacteria</taxon>
        <taxon>Raymondiibacteriota</taxon>
    </lineage>
</organism>
<keyword evidence="1" id="KW-0472">Membrane</keyword>
<dbReference type="CDD" id="cd06577">
    <property type="entry name" value="PASTA_pknB"/>
    <property type="match status" value="3"/>
</dbReference>
<dbReference type="SUPFAM" id="SSF54184">
    <property type="entry name" value="Penicillin-binding protein 2x (pbp-2x), c-terminal domain"/>
    <property type="match status" value="1"/>
</dbReference>
<keyword evidence="1" id="KW-0812">Transmembrane</keyword>
<comment type="caution">
    <text evidence="3">The sequence shown here is derived from an EMBL/GenBank/DDBJ whole genome shotgun (WGS) entry which is preliminary data.</text>
</comment>
<dbReference type="SMART" id="SM00740">
    <property type="entry name" value="PASTA"/>
    <property type="match status" value="3"/>
</dbReference>
<dbReference type="InterPro" id="IPR005543">
    <property type="entry name" value="PASTA_dom"/>
</dbReference>
<evidence type="ECO:0000259" key="2">
    <source>
        <dbReference type="PROSITE" id="PS51178"/>
    </source>
</evidence>
<dbReference type="Proteomes" id="UP000179243">
    <property type="component" value="Unassembled WGS sequence"/>
</dbReference>
<feature type="domain" description="PASTA" evidence="2">
    <location>
        <begin position="180"/>
        <end position="245"/>
    </location>
</feature>
<dbReference type="Pfam" id="PF03793">
    <property type="entry name" value="PASTA"/>
    <property type="match status" value="3"/>
</dbReference>
<feature type="transmembrane region" description="Helical" evidence="1">
    <location>
        <begin position="12"/>
        <end position="36"/>
    </location>
</feature>